<dbReference type="Gene3D" id="3.40.630.30">
    <property type="match status" value="1"/>
</dbReference>
<sequence>MSDMLVKLYDLPPLESVEQFEARTGVTIRRAIAPEKHVVTKWIGEHFSPFWVSEAEVAFAHAPITCIIATENGKMLGFACYDTTTKGFFGPTGVDEKERGRGVGKMLLMHTLYLMRQDGYGYAVIGSAGPKDFYAKAVGAVVIEGSEPGIYKGMLR</sequence>
<dbReference type="Proteomes" id="UP001597262">
    <property type="component" value="Unassembled WGS sequence"/>
</dbReference>
<dbReference type="PROSITE" id="PS51186">
    <property type="entry name" value="GNAT"/>
    <property type="match status" value="1"/>
</dbReference>
<organism evidence="2 3">
    <name type="scientific">Paenibacillus puldeungensis</name>
    <dbReference type="NCBI Taxonomy" id="696536"/>
    <lineage>
        <taxon>Bacteria</taxon>
        <taxon>Bacillati</taxon>
        <taxon>Bacillota</taxon>
        <taxon>Bacilli</taxon>
        <taxon>Bacillales</taxon>
        <taxon>Paenibacillaceae</taxon>
        <taxon>Paenibacillus</taxon>
    </lineage>
</organism>
<gene>
    <name evidence="2" type="ORF">ACFQ3W_12580</name>
</gene>
<comment type="caution">
    <text evidence="2">The sequence shown here is derived from an EMBL/GenBank/DDBJ whole genome shotgun (WGS) entry which is preliminary data.</text>
</comment>
<dbReference type="GO" id="GO:0016746">
    <property type="term" value="F:acyltransferase activity"/>
    <property type="evidence" value="ECO:0007669"/>
    <property type="project" value="UniProtKB-KW"/>
</dbReference>
<dbReference type="SUPFAM" id="SSF55729">
    <property type="entry name" value="Acyl-CoA N-acyltransferases (Nat)"/>
    <property type="match status" value="1"/>
</dbReference>
<name>A0ABW3RY05_9BACL</name>
<reference evidence="3" key="1">
    <citation type="journal article" date="2019" name="Int. J. Syst. Evol. Microbiol.">
        <title>The Global Catalogue of Microorganisms (GCM) 10K type strain sequencing project: providing services to taxonomists for standard genome sequencing and annotation.</title>
        <authorList>
            <consortium name="The Broad Institute Genomics Platform"/>
            <consortium name="The Broad Institute Genome Sequencing Center for Infectious Disease"/>
            <person name="Wu L."/>
            <person name="Ma J."/>
        </authorList>
    </citation>
    <scope>NUCLEOTIDE SEQUENCE [LARGE SCALE GENOMIC DNA]</scope>
    <source>
        <strain evidence="3">CCUG 59189</strain>
    </source>
</reference>
<dbReference type="InterPro" id="IPR016181">
    <property type="entry name" value="Acyl_CoA_acyltransferase"/>
</dbReference>
<dbReference type="EC" id="2.3.-.-" evidence="2"/>
<evidence type="ECO:0000313" key="3">
    <source>
        <dbReference type="Proteomes" id="UP001597262"/>
    </source>
</evidence>
<dbReference type="EMBL" id="JBHTLM010000008">
    <property type="protein sequence ID" value="MFD1177123.1"/>
    <property type="molecule type" value="Genomic_DNA"/>
</dbReference>
<protein>
    <submittedName>
        <fullName evidence="2">GNAT family N-acetyltransferase</fullName>
        <ecNumber evidence="2">2.3.-.-</ecNumber>
    </submittedName>
</protein>
<evidence type="ECO:0000313" key="2">
    <source>
        <dbReference type="EMBL" id="MFD1177123.1"/>
    </source>
</evidence>
<feature type="domain" description="N-acetyltransferase" evidence="1">
    <location>
        <begin position="26"/>
        <end position="156"/>
    </location>
</feature>
<dbReference type="CDD" id="cd04301">
    <property type="entry name" value="NAT_SF"/>
    <property type="match status" value="1"/>
</dbReference>
<proteinExistence type="predicted"/>
<accession>A0ABW3RY05</accession>
<evidence type="ECO:0000259" key="1">
    <source>
        <dbReference type="PROSITE" id="PS51186"/>
    </source>
</evidence>
<keyword evidence="2" id="KW-0808">Transferase</keyword>
<dbReference type="InterPro" id="IPR000182">
    <property type="entry name" value="GNAT_dom"/>
</dbReference>
<keyword evidence="3" id="KW-1185">Reference proteome</keyword>
<dbReference type="Pfam" id="PF00583">
    <property type="entry name" value="Acetyltransf_1"/>
    <property type="match status" value="1"/>
</dbReference>
<keyword evidence="2" id="KW-0012">Acyltransferase</keyword>